<feature type="transmembrane region" description="Helical" evidence="1">
    <location>
        <begin position="158"/>
        <end position="178"/>
    </location>
</feature>
<keyword evidence="1" id="KW-0472">Membrane</keyword>
<keyword evidence="1" id="KW-0812">Transmembrane</keyword>
<feature type="signal peptide" evidence="2">
    <location>
        <begin position="1"/>
        <end position="20"/>
    </location>
</feature>
<sequence length="213" mass="23054">MKNLGPAFLLFGALAATASAFSPGAHRAREAGAASRTAPGAPLFVSTSSRPSRASVEEDEALEIFQKAQDFAFSDDEAVQGSSSLTDEEALLTESRYWLREMIRVQSGCATGTIAEKGVCENQLGAAEIVGRLRFRIEKHEKRLEKRSKGSDSVVPTIATELALGALLVVVAIFWATLDLGQRHDDLPSLNNFQDFLSVVEEKEYQFFGGLGQ</sequence>
<dbReference type="EMBL" id="CAACVS010000067">
    <property type="protein sequence ID" value="VEU35729.1"/>
    <property type="molecule type" value="Genomic_DNA"/>
</dbReference>
<dbReference type="Proteomes" id="UP000291116">
    <property type="component" value="Unassembled WGS sequence"/>
</dbReference>
<accession>A0A448Z197</accession>
<name>A0A448Z197_9STRA</name>
<reference evidence="3 4" key="1">
    <citation type="submission" date="2019-01" db="EMBL/GenBank/DDBJ databases">
        <authorList>
            <person name="Ferrante I. M."/>
        </authorList>
    </citation>
    <scope>NUCLEOTIDE SEQUENCE [LARGE SCALE GENOMIC DNA]</scope>
    <source>
        <strain evidence="3 4">B856</strain>
    </source>
</reference>
<keyword evidence="2" id="KW-0732">Signal</keyword>
<evidence type="ECO:0000256" key="1">
    <source>
        <dbReference type="SAM" id="Phobius"/>
    </source>
</evidence>
<organism evidence="3 4">
    <name type="scientific">Pseudo-nitzschia multistriata</name>
    <dbReference type="NCBI Taxonomy" id="183589"/>
    <lineage>
        <taxon>Eukaryota</taxon>
        <taxon>Sar</taxon>
        <taxon>Stramenopiles</taxon>
        <taxon>Ochrophyta</taxon>
        <taxon>Bacillariophyta</taxon>
        <taxon>Bacillariophyceae</taxon>
        <taxon>Bacillariophycidae</taxon>
        <taxon>Bacillariales</taxon>
        <taxon>Bacillariaceae</taxon>
        <taxon>Pseudo-nitzschia</taxon>
    </lineage>
</organism>
<dbReference type="AlphaFoldDB" id="A0A448Z197"/>
<dbReference type="OrthoDB" id="44504at2759"/>
<proteinExistence type="predicted"/>
<gene>
    <name evidence="3" type="ORF">PSNMU_V1.4_AUG-EV-PASAV3_0024750</name>
</gene>
<protein>
    <recommendedName>
        <fullName evidence="5">Transmembrane protein</fullName>
    </recommendedName>
</protein>
<keyword evidence="4" id="KW-1185">Reference proteome</keyword>
<keyword evidence="1" id="KW-1133">Transmembrane helix</keyword>
<evidence type="ECO:0000256" key="2">
    <source>
        <dbReference type="SAM" id="SignalP"/>
    </source>
</evidence>
<evidence type="ECO:0008006" key="5">
    <source>
        <dbReference type="Google" id="ProtNLM"/>
    </source>
</evidence>
<feature type="chain" id="PRO_5019242276" description="Transmembrane protein" evidence="2">
    <location>
        <begin position="21"/>
        <end position="213"/>
    </location>
</feature>
<evidence type="ECO:0000313" key="3">
    <source>
        <dbReference type="EMBL" id="VEU35729.1"/>
    </source>
</evidence>
<evidence type="ECO:0000313" key="4">
    <source>
        <dbReference type="Proteomes" id="UP000291116"/>
    </source>
</evidence>